<accession>A0A0F8ZRD0</accession>
<dbReference type="AlphaFoldDB" id="A0A0F8ZRD0"/>
<protein>
    <submittedName>
        <fullName evidence="1">Uncharacterized protein</fullName>
    </submittedName>
</protein>
<organism evidence="1">
    <name type="scientific">marine sediment metagenome</name>
    <dbReference type="NCBI Taxonomy" id="412755"/>
    <lineage>
        <taxon>unclassified sequences</taxon>
        <taxon>metagenomes</taxon>
        <taxon>ecological metagenomes</taxon>
    </lineage>
</organism>
<dbReference type="EMBL" id="LAZR01046509">
    <property type="protein sequence ID" value="KKK96388.1"/>
    <property type="molecule type" value="Genomic_DNA"/>
</dbReference>
<proteinExistence type="predicted"/>
<feature type="non-terminal residue" evidence="1">
    <location>
        <position position="1"/>
    </location>
</feature>
<gene>
    <name evidence="1" type="ORF">LCGC14_2663250</name>
</gene>
<sequence>PLTTVPTLIPLNGITLTCPAAATSITLRNPELGDKDISQFQRINRETRGGTLVVFSDPIWPRTQKLILEFTGLTEDKAQEFLTFLNLSLGQYVELTDWESNTWRGILTSPQSPIIRDGTCKITATVEFEGGKLYLETITDTLPITQNILGSVSDVSWSGFEADKLYLQSGQFTSTVKFSHHLNIVGGQVHGIEWDGTDTLWCRLGTAKLYLQSGQFFSPIKFSFDVSGKDTQPTGISWDGIDTLWVGNVSDKLYLQSGQFFSPIKESLNINAKNPNPRDISWDGTDIPWLGISPATLYLQSGQFTSTILASRSITGIDTDPGGISWNKFDTPWCGRTDDKLYLQSGQFTTTLITSVYVGSIDNNPSGISSNNFNL</sequence>
<reference evidence="1" key="1">
    <citation type="journal article" date="2015" name="Nature">
        <title>Complex archaea that bridge the gap between prokaryotes and eukaryotes.</title>
        <authorList>
            <person name="Spang A."/>
            <person name="Saw J.H."/>
            <person name="Jorgensen S.L."/>
            <person name="Zaremba-Niedzwiedzka K."/>
            <person name="Martijn J."/>
            <person name="Lind A.E."/>
            <person name="van Eijk R."/>
            <person name="Schleper C."/>
            <person name="Guy L."/>
            <person name="Ettema T.J."/>
        </authorList>
    </citation>
    <scope>NUCLEOTIDE SEQUENCE</scope>
</reference>
<name>A0A0F8ZRD0_9ZZZZ</name>
<comment type="caution">
    <text evidence="1">The sequence shown here is derived from an EMBL/GenBank/DDBJ whole genome shotgun (WGS) entry which is preliminary data.</text>
</comment>
<evidence type="ECO:0000313" key="1">
    <source>
        <dbReference type="EMBL" id="KKK96388.1"/>
    </source>
</evidence>